<accession>A0A8C5F960</accession>
<gene>
    <name evidence="5" type="primary">plin3</name>
</gene>
<dbReference type="PIRSF" id="PIRSF036881">
    <property type="entry name" value="PAT"/>
    <property type="match status" value="1"/>
</dbReference>
<evidence type="ECO:0000256" key="3">
    <source>
        <dbReference type="ARBA" id="ARBA00022677"/>
    </source>
</evidence>
<evidence type="ECO:0000256" key="4">
    <source>
        <dbReference type="PIRNR" id="PIRNR036881"/>
    </source>
</evidence>
<reference evidence="5" key="2">
    <citation type="submission" date="2025-09" db="UniProtKB">
        <authorList>
            <consortium name="Ensembl"/>
        </authorList>
    </citation>
    <scope>IDENTIFICATION</scope>
</reference>
<dbReference type="Proteomes" id="UP000694546">
    <property type="component" value="Chromosome 12"/>
</dbReference>
<dbReference type="Pfam" id="PF03036">
    <property type="entry name" value="Perilipin"/>
    <property type="match status" value="1"/>
</dbReference>
<name>A0A8C5F960_GADMO</name>
<comment type="similarity">
    <text evidence="2 4">Belongs to the perilipin family.</text>
</comment>
<dbReference type="SUPFAM" id="SSF109775">
    <property type="entry name" value="Mannose-6-phosphate receptor binding protein 1 (Tip47), C-terminal domain"/>
    <property type="match status" value="1"/>
</dbReference>
<dbReference type="Ensembl" id="ENSGMOT00000018446.2">
    <property type="protein sequence ID" value="ENSGMOP00000018002.2"/>
    <property type="gene ID" value="ENSGMOG00000016686.2"/>
</dbReference>
<dbReference type="GO" id="GO:0005829">
    <property type="term" value="C:cytosol"/>
    <property type="evidence" value="ECO:0007669"/>
    <property type="project" value="TreeGrafter"/>
</dbReference>
<evidence type="ECO:0000313" key="5">
    <source>
        <dbReference type="Ensembl" id="ENSGMOP00000018002.2"/>
    </source>
</evidence>
<dbReference type="OMA" id="VMFRGIT"/>
<dbReference type="AlphaFoldDB" id="A0A8C5F960"/>
<dbReference type="PANTHER" id="PTHR14024">
    <property type="entry name" value="PERILIPIN"/>
    <property type="match status" value="1"/>
</dbReference>
<dbReference type="InterPro" id="IPR004279">
    <property type="entry name" value="Perilipin"/>
</dbReference>
<keyword evidence="3" id="KW-0551">Lipid droplet</keyword>
<dbReference type="OrthoDB" id="376826at2759"/>
<comment type="subcellular location">
    <subcellularLocation>
        <location evidence="1">Lipid droplet</location>
    </subcellularLocation>
</comment>
<organism evidence="5 6">
    <name type="scientific">Gadus morhua</name>
    <name type="common">Atlantic cod</name>
    <dbReference type="NCBI Taxonomy" id="8049"/>
    <lineage>
        <taxon>Eukaryota</taxon>
        <taxon>Metazoa</taxon>
        <taxon>Chordata</taxon>
        <taxon>Craniata</taxon>
        <taxon>Vertebrata</taxon>
        <taxon>Euteleostomi</taxon>
        <taxon>Actinopterygii</taxon>
        <taxon>Neopterygii</taxon>
        <taxon>Teleostei</taxon>
        <taxon>Neoteleostei</taxon>
        <taxon>Acanthomorphata</taxon>
        <taxon>Zeiogadaria</taxon>
        <taxon>Gadariae</taxon>
        <taxon>Gadiformes</taxon>
        <taxon>Gadoidei</taxon>
        <taxon>Gadidae</taxon>
        <taxon>Gadus</taxon>
    </lineage>
</organism>
<dbReference type="GO" id="GO:0005811">
    <property type="term" value="C:lipid droplet"/>
    <property type="evidence" value="ECO:0007669"/>
    <property type="project" value="UniProtKB-SubCell"/>
</dbReference>
<dbReference type="GO" id="GO:0010890">
    <property type="term" value="P:positive regulation of triglyceride storage"/>
    <property type="evidence" value="ECO:0007669"/>
    <property type="project" value="TreeGrafter"/>
</dbReference>
<reference evidence="5" key="1">
    <citation type="submission" date="2025-08" db="UniProtKB">
        <authorList>
            <consortium name="Ensembl"/>
        </authorList>
    </citation>
    <scope>IDENTIFICATION</scope>
</reference>
<dbReference type="Gene3D" id="1.20.120.340">
    <property type="entry name" value="Flagellar protein FliS"/>
    <property type="match status" value="1"/>
</dbReference>
<dbReference type="GO" id="GO:0019915">
    <property type="term" value="P:lipid storage"/>
    <property type="evidence" value="ECO:0007669"/>
    <property type="project" value="TreeGrafter"/>
</dbReference>
<dbReference type="GeneTree" id="ENSGT00950000182920"/>
<keyword evidence="6" id="KW-1185">Reference proteome</keyword>
<protein>
    <recommendedName>
        <fullName evidence="4">Perilipin</fullName>
    </recommendedName>
</protein>
<sequence>MADSGKANEVGTEAAQPANAEQGLVSRVSNLPLVSSACGAVSSAYTSTKDSVPLLKGVMDVAETGVRTLGAAASTGSKPLLDMLEPQITAVSDYALMGLDKMEATLPILQQPADKLVSDTVGRVYQSVTGARDAVTGARDAVTGAVMGAVMGGVELTKAAVSGGVSTVMSSRLGQMASSGVGLALSRSETWVEQNLPLSERELAALAEPAPGAVSAGVTPPAAAASYFVRLGALSTAVRERAMEHSLSRARRARDATYATATQITSTLDLLEGARSTLGTAGLQVAGAPEQLLQRLKEWKDGQPAPGPGGAEVEVGAQVEAGGEGREVGVLGPERLEGRALAMVHGLTDQLQAACSGVVSSAQGLPANIQAQLDSARQSAADLRSSLGSSSTLTPLLLEQCRSNLTKVQQSVDGVMDYLIHNTPLNWLVGPFAPQITEKEAAGAEQKPSVQP</sequence>
<evidence type="ECO:0000256" key="1">
    <source>
        <dbReference type="ARBA" id="ARBA00004502"/>
    </source>
</evidence>
<dbReference type="PANTHER" id="PTHR14024:SF11">
    <property type="entry name" value="PERILIPIN-3"/>
    <property type="match status" value="1"/>
</dbReference>
<evidence type="ECO:0000313" key="6">
    <source>
        <dbReference type="Proteomes" id="UP000694546"/>
    </source>
</evidence>
<proteinExistence type="inferred from homology"/>
<evidence type="ECO:0000256" key="2">
    <source>
        <dbReference type="ARBA" id="ARBA00006311"/>
    </source>
</evidence>